<dbReference type="PANTHER" id="PTHR33593:SF16">
    <property type="entry name" value="OS08G0110600 PROTEIN"/>
    <property type="match status" value="1"/>
</dbReference>
<dbReference type="OrthoDB" id="774871at2759"/>
<dbReference type="InterPro" id="IPR009902">
    <property type="entry name" value="DUF1442"/>
</dbReference>
<sequence>MEPQGTELLSALAAGNQARIILEITTSHSQQQSVTPLTLGLAVAANQTQGKLICIRPSLHSCYGLEHVVEHENKHEHDCNANGSATELRVGDPCEVVTDIRNVDFAVIDCTNLDANRLRLLSDKLHLNPRGFIIVANNILHREQGVALVDQILKGKR</sequence>
<keyword evidence="2" id="KW-1185">Reference proteome</keyword>
<gene>
    <name evidence="1" type="ORF">BVRB_034610</name>
</gene>
<name>A0A0J7YPZ1_BETVV</name>
<dbReference type="InterPro" id="IPR029063">
    <property type="entry name" value="SAM-dependent_MTases_sf"/>
</dbReference>
<evidence type="ECO:0000313" key="1">
    <source>
        <dbReference type="EMBL" id="KMS65572.1"/>
    </source>
</evidence>
<accession>A0A0J7YPZ1</accession>
<dbReference type="Gene3D" id="3.40.50.150">
    <property type="entry name" value="Vaccinia Virus protein VP39"/>
    <property type="match status" value="1"/>
</dbReference>
<proteinExistence type="predicted"/>
<dbReference type="Gramene" id="KMS65572">
    <property type="protein sequence ID" value="KMS65572"/>
    <property type="gene ID" value="BVRB_034610"/>
</dbReference>
<dbReference type="Pfam" id="PF07279">
    <property type="entry name" value="DUF1442"/>
    <property type="match status" value="1"/>
</dbReference>
<organism evidence="1 2">
    <name type="scientific">Beta vulgaris subsp. vulgaris</name>
    <name type="common">Beet</name>
    <dbReference type="NCBI Taxonomy" id="3555"/>
    <lineage>
        <taxon>Eukaryota</taxon>
        <taxon>Viridiplantae</taxon>
        <taxon>Streptophyta</taxon>
        <taxon>Embryophyta</taxon>
        <taxon>Tracheophyta</taxon>
        <taxon>Spermatophyta</taxon>
        <taxon>Magnoliopsida</taxon>
        <taxon>eudicotyledons</taxon>
        <taxon>Gunneridae</taxon>
        <taxon>Pentapetalae</taxon>
        <taxon>Caryophyllales</taxon>
        <taxon>Chenopodiaceae</taxon>
        <taxon>Betoideae</taxon>
        <taxon>Beta</taxon>
    </lineage>
</organism>
<dbReference type="EMBL" id="KQ106699">
    <property type="protein sequence ID" value="KMS65572.1"/>
    <property type="molecule type" value="Genomic_DNA"/>
</dbReference>
<reference evidence="1 2" key="1">
    <citation type="journal article" date="2014" name="Nature">
        <title>The genome of the recently domesticated crop plant sugar beet (Beta vulgaris).</title>
        <authorList>
            <person name="Dohm J.C."/>
            <person name="Minoche A.E."/>
            <person name="Holtgrawe D."/>
            <person name="Capella-Gutierrez S."/>
            <person name="Zakrzewski F."/>
            <person name="Tafer H."/>
            <person name="Rupp O."/>
            <person name="Sorensen T.R."/>
            <person name="Stracke R."/>
            <person name="Reinhardt R."/>
            <person name="Goesmann A."/>
            <person name="Kraft T."/>
            <person name="Schulz B."/>
            <person name="Stadler P.F."/>
            <person name="Schmidt T."/>
            <person name="Gabaldon T."/>
            <person name="Lehrach H."/>
            <person name="Weisshaar B."/>
            <person name="Himmelbauer H."/>
        </authorList>
    </citation>
    <scope>NUCLEOTIDE SEQUENCE [LARGE SCALE GENOMIC DNA]</scope>
    <source>
        <tissue evidence="1">Taproot</tissue>
    </source>
</reference>
<feature type="non-terminal residue" evidence="1">
    <location>
        <position position="157"/>
    </location>
</feature>
<evidence type="ECO:0000313" key="2">
    <source>
        <dbReference type="Proteomes" id="UP000035740"/>
    </source>
</evidence>
<dbReference type="AlphaFoldDB" id="A0A0J7YPZ1"/>
<dbReference type="PANTHER" id="PTHR33593">
    <property type="entry name" value="DUF1442 FAMILY PROTEIN"/>
    <property type="match status" value="1"/>
</dbReference>
<dbReference type="Proteomes" id="UP000035740">
    <property type="component" value="Unassembled WGS sequence"/>
</dbReference>
<protein>
    <submittedName>
        <fullName evidence="1">Uncharacterized protein</fullName>
    </submittedName>
</protein>